<organism evidence="1 2">
    <name type="scientific">Rhodovastum atsumiense</name>
    <dbReference type="NCBI Taxonomy" id="504468"/>
    <lineage>
        <taxon>Bacteria</taxon>
        <taxon>Pseudomonadati</taxon>
        <taxon>Pseudomonadota</taxon>
        <taxon>Alphaproteobacteria</taxon>
        <taxon>Acetobacterales</taxon>
        <taxon>Acetobacteraceae</taxon>
        <taxon>Rhodovastum</taxon>
    </lineage>
</organism>
<accession>A0A5M6IYW8</accession>
<sequence>MADLSHVWSGDFAMAPGGDLLLASGSEAGRQRVLRRLLTTPGEYIWQPEYGAGLPGQIGALTGDAALQAIVLTQMLQEDAVAQDPPPVVTVTRPSPGIVAIGIQYQDAQTGEAVLLGFSVAAEA</sequence>
<dbReference type="Proteomes" id="UP000325255">
    <property type="component" value="Unassembled WGS sequence"/>
</dbReference>
<evidence type="ECO:0000313" key="2">
    <source>
        <dbReference type="Proteomes" id="UP000325255"/>
    </source>
</evidence>
<evidence type="ECO:0000313" key="1">
    <source>
        <dbReference type="EMBL" id="KAA5613481.1"/>
    </source>
</evidence>
<comment type="caution">
    <text evidence="1">The sequence shown here is derived from an EMBL/GenBank/DDBJ whole genome shotgun (WGS) entry which is preliminary data.</text>
</comment>
<gene>
    <name evidence="1" type="ORF">F1189_05340</name>
</gene>
<dbReference type="EMBL" id="VWPK01000006">
    <property type="protein sequence ID" value="KAA5613481.1"/>
    <property type="molecule type" value="Genomic_DNA"/>
</dbReference>
<proteinExistence type="predicted"/>
<reference evidence="1 2" key="1">
    <citation type="submission" date="2019-09" db="EMBL/GenBank/DDBJ databases">
        <title>Genome sequence of Rhodovastum atsumiense, a diverse member of the Acetobacteraceae family of non-sulfur purple photosynthetic bacteria.</title>
        <authorList>
            <person name="Meyer T."/>
            <person name="Kyndt J."/>
        </authorList>
    </citation>
    <scope>NUCLEOTIDE SEQUENCE [LARGE SCALE GENOMIC DNA]</scope>
    <source>
        <strain evidence="1 2">DSM 21279</strain>
    </source>
</reference>
<protein>
    <recommendedName>
        <fullName evidence="3">Phage tail protein</fullName>
    </recommendedName>
</protein>
<keyword evidence="2" id="KW-1185">Reference proteome</keyword>
<dbReference type="OrthoDB" id="8450990at2"/>
<dbReference type="SUPFAM" id="SSF160719">
    <property type="entry name" value="gpW/gp25-like"/>
    <property type="match status" value="1"/>
</dbReference>
<dbReference type="Gene3D" id="3.10.450.40">
    <property type="match status" value="1"/>
</dbReference>
<dbReference type="AlphaFoldDB" id="A0A5M6IYW8"/>
<name>A0A5M6IYW8_9PROT</name>
<evidence type="ECO:0008006" key="3">
    <source>
        <dbReference type="Google" id="ProtNLM"/>
    </source>
</evidence>
<dbReference type="RefSeq" id="WP_150039592.1">
    <property type="nucleotide sequence ID" value="NZ_OW485601.1"/>
</dbReference>